<dbReference type="RefSeq" id="XP_040713732.1">
    <property type="nucleotide sequence ID" value="XM_040856367.1"/>
</dbReference>
<dbReference type="AlphaFoldDB" id="A0A1Y2DSL0"/>
<protein>
    <submittedName>
        <fullName evidence="3">Acyl-CoA N-acyltransferase</fullName>
    </submittedName>
</protein>
<feature type="domain" description="N-acetyltransferase" evidence="2">
    <location>
        <begin position="33"/>
        <end position="187"/>
    </location>
</feature>
<dbReference type="FunCoup" id="A0A1Y2DSL0">
    <property type="interactions" value="690"/>
</dbReference>
<dbReference type="Proteomes" id="UP000193689">
    <property type="component" value="Unassembled WGS sequence"/>
</dbReference>
<proteinExistence type="predicted"/>
<dbReference type="FunFam" id="3.40.630.30:FF:000047">
    <property type="entry name" value="Acetyltransferase, GNAT family"/>
    <property type="match status" value="1"/>
</dbReference>
<keyword evidence="3" id="KW-0808">Transferase</keyword>
<evidence type="ECO:0000256" key="1">
    <source>
        <dbReference type="SAM" id="MobiDB-lite"/>
    </source>
</evidence>
<dbReference type="Gene3D" id="3.40.630.30">
    <property type="match status" value="1"/>
</dbReference>
<dbReference type="InterPro" id="IPR016181">
    <property type="entry name" value="Acyl_CoA_acyltransferase"/>
</dbReference>
<comment type="caution">
    <text evidence="3">The sequence shown here is derived from an EMBL/GenBank/DDBJ whole genome shotgun (WGS) entry which is preliminary data.</text>
</comment>
<keyword evidence="3" id="KW-0012">Acyltransferase</keyword>
<gene>
    <name evidence="3" type="ORF">BCR38DRAFT_347730</name>
</gene>
<evidence type="ECO:0000313" key="3">
    <source>
        <dbReference type="EMBL" id="ORY61655.1"/>
    </source>
</evidence>
<dbReference type="GO" id="GO:1990189">
    <property type="term" value="F:protein N-terminal-serine acetyltransferase activity"/>
    <property type="evidence" value="ECO:0007669"/>
    <property type="project" value="TreeGrafter"/>
</dbReference>
<dbReference type="InParanoid" id="A0A1Y2DSL0"/>
<dbReference type="PANTHER" id="PTHR43441">
    <property type="entry name" value="RIBOSOMAL-PROTEIN-SERINE ACETYLTRANSFERASE"/>
    <property type="match status" value="1"/>
</dbReference>
<dbReference type="OrthoDB" id="41238at2759"/>
<dbReference type="InterPro" id="IPR000182">
    <property type="entry name" value="GNAT_dom"/>
</dbReference>
<keyword evidence="4" id="KW-1185">Reference proteome</keyword>
<evidence type="ECO:0000259" key="2">
    <source>
        <dbReference type="Pfam" id="PF13302"/>
    </source>
</evidence>
<reference evidence="3 4" key="1">
    <citation type="submission" date="2016-07" db="EMBL/GenBank/DDBJ databases">
        <title>Pervasive Adenine N6-methylation of Active Genes in Fungi.</title>
        <authorList>
            <consortium name="DOE Joint Genome Institute"/>
            <person name="Mondo S.J."/>
            <person name="Dannebaum R.O."/>
            <person name="Kuo R.C."/>
            <person name="Labutti K."/>
            <person name="Haridas S."/>
            <person name="Kuo A."/>
            <person name="Salamov A."/>
            <person name="Ahrendt S.R."/>
            <person name="Lipzen A."/>
            <person name="Sullivan W."/>
            <person name="Andreopoulos W.B."/>
            <person name="Clum A."/>
            <person name="Lindquist E."/>
            <person name="Daum C."/>
            <person name="Ramamoorthy G.K."/>
            <person name="Gryganskyi A."/>
            <person name="Culley D."/>
            <person name="Magnuson J.K."/>
            <person name="James T.Y."/>
            <person name="O'Malley M.A."/>
            <person name="Stajich J.E."/>
            <person name="Spatafora J.W."/>
            <person name="Visel A."/>
            <person name="Grigoriev I.V."/>
        </authorList>
    </citation>
    <scope>NUCLEOTIDE SEQUENCE [LARGE SCALE GENOMIC DNA]</scope>
    <source>
        <strain evidence="3 4">CBS 129021</strain>
    </source>
</reference>
<organism evidence="3 4">
    <name type="scientific">Pseudomassariella vexata</name>
    <dbReference type="NCBI Taxonomy" id="1141098"/>
    <lineage>
        <taxon>Eukaryota</taxon>
        <taxon>Fungi</taxon>
        <taxon>Dikarya</taxon>
        <taxon>Ascomycota</taxon>
        <taxon>Pezizomycotina</taxon>
        <taxon>Sordariomycetes</taxon>
        <taxon>Xylariomycetidae</taxon>
        <taxon>Amphisphaeriales</taxon>
        <taxon>Pseudomassariaceae</taxon>
        <taxon>Pseudomassariella</taxon>
    </lineage>
</organism>
<dbReference type="SUPFAM" id="SSF55729">
    <property type="entry name" value="Acyl-CoA N-acyltransferases (Nat)"/>
    <property type="match status" value="1"/>
</dbReference>
<name>A0A1Y2DSL0_9PEZI</name>
<dbReference type="GeneID" id="63772579"/>
<dbReference type="Pfam" id="PF13302">
    <property type="entry name" value="Acetyltransf_3"/>
    <property type="match status" value="1"/>
</dbReference>
<dbReference type="EMBL" id="MCFJ01000010">
    <property type="protein sequence ID" value="ORY61655.1"/>
    <property type="molecule type" value="Genomic_DNA"/>
</dbReference>
<accession>A0A1Y2DSL0</accession>
<dbReference type="GO" id="GO:0008999">
    <property type="term" value="F:protein-N-terminal-alanine acetyltransferase activity"/>
    <property type="evidence" value="ECO:0007669"/>
    <property type="project" value="TreeGrafter"/>
</dbReference>
<evidence type="ECO:0000313" key="4">
    <source>
        <dbReference type="Proteomes" id="UP000193689"/>
    </source>
</evidence>
<dbReference type="PANTHER" id="PTHR43441:SF2">
    <property type="entry name" value="FAMILY ACETYLTRANSFERASE, PUTATIVE (AFU_ORTHOLOGUE AFUA_7G00850)-RELATED"/>
    <property type="match status" value="1"/>
</dbReference>
<sequence>MSTTQTQPLGPPINATPAQPPTHRILEGTYVSLVPLNITHAPALYTQLNNPSIFTYMTSGPFTTLSDFTIHISTLATSNDPLFFTIIPKIPLSLSNSHSNGSKDGKTLPADTPSGYLSYLRITPPHRSIEIGNITLSPILQRTTAATESLYLVMHHAMSDLGYRRLEWKCDDLNAKSRRAAERLGFVYEGTFRKHLIIKGRSRDTWWGSITDEEWEEREGKVLRTWLEERNFVEGRQVRRVEEIRRALEG</sequence>
<feature type="region of interest" description="Disordered" evidence="1">
    <location>
        <begin position="1"/>
        <end position="21"/>
    </location>
</feature>
<dbReference type="InterPro" id="IPR051908">
    <property type="entry name" value="Ribosomal_N-acetyltransferase"/>
</dbReference>